<evidence type="ECO:0000256" key="5">
    <source>
        <dbReference type="ARBA" id="ARBA00023154"/>
    </source>
</evidence>
<sequence>MQTLMPQGRSFLKMHGLGNDFVVLDARSRPLALSPDSVRRIGDRHRGVGFDQLVVLLPPRQAGADVFMALYNNDGSEAGACGNATRCVARLLMAESGGSRAVIETVSGLLTAEAAAGGLYSVDMGPARLEARDIPLAQGTDSLRLPLAIGGLEAPCGVGMGNPHAVFFVTDAETADVAGLGPQVEHHPLFPQKTNVEFAQILAPDRIRMRVWERGTGITQACGTGACATLVAAARRGLTGRAAEVILDGGSLHIHWRDDNHVLMTGPASLAFAGTLDPLLLP</sequence>
<dbReference type="InterPro" id="IPR001653">
    <property type="entry name" value="DAP_epimerase_DapF"/>
</dbReference>
<keyword evidence="4" id="KW-0028">Amino-acid biosynthesis</keyword>
<evidence type="ECO:0000256" key="7">
    <source>
        <dbReference type="ARBA" id="ARBA00051712"/>
    </source>
</evidence>
<dbReference type="AlphaFoldDB" id="A0A1J5SX68"/>
<dbReference type="UniPathway" id="UPA00034">
    <property type="reaction ID" value="UER00025"/>
</dbReference>
<dbReference type="PROSITE" id="PS01326">
    <property type="entry name" value="DAP_EPIMERASE"/>
    <property type="match status" value="1"/>
</dbReference>
<comment type="catalytic activity">
    <reaction evidence="7">
        <text>(2S,6S)-2,6-diaminopimelate = meso-2,6-diaminopimelate</text>
        <dbReference type="Rhea" id="RHEA:15393"/>
        <dbReference type="ChEBI" id="CHEBI:57609"/>
        <dbReference type="ChEBI" id="CHEBI:57791"/>
        <dbReference type="EC" id="5.1.1.7"/>
    </reaction>
</comment>
<dbReference type="GO" id="GO:0009089">
    <property type="term" value="P:lysine biosynthetic process via diaminopimelate"/>
    <property type="evidence" value="ECO:0007669"/>
    <property type="project" value="UniProtKB-UniPathway"/>
</dbReference>
<dbReference type="GO" id="GO:0005829">
    <property type="term" value="C:cytosol"/>
    <property type="evidence" value="ECO:0007669"/>
    <property type="project" value="TreeGrafter"/>
</dbReference>
<organism evidence="8">
    <name type="scientific">mine drainage metagenome</name>
    <dbReference type="NCBI Taxonomy" id="410659"/>
    <lineage>
        <taxon>unclassified sequences</taxon>
        <taxon>metagenomes</taxon>
        <taxon>ecological metagenomes</taxon>
    </lineage>
</organism>
<evidence type="ECO:0000313" key="8">
    <source>
        <dbReference type="EMBL" id="OIR06188.1"/>
    </source>
</evidence>
<accession>A0A1J5SX68</accession>
<name>A0A1J5SX68_9ZZZZ</name>
<dbReference type="NCBIfam" id="TIGR00652">
    <property type="entry name" value="DapF"/>
    <property type="match status" value="1"/>
</dbReference>
<protein>
    <recommendedName>
        <fullName evidence="3">diaminopimelate epimerase</fullName>
        <ecNumber evidence="3">5.1.1.7</ecNumber>
    </recommendedName>
</protein>
<dbReference type="EC" id="5.1.1.7" evidence="3"/>
<comment type="pathway">
    <text evidence="1">Amino-acid biosynthesis; L-lysine biosynthesis via DAP pathway; DL-2,6-diaminopimelate from LL-2,6-diaminopimelate: step 1/1.</text>
</comment>
<dbReference type="Pfam" id="PF01678">
    <property type="entry name" value="DAP_epimerase"/>
    <property type="match status" value="2"/>
</dbReference>
<evidence type="ECO:0000256" key="1">
    <source>
        <dbReference type="ARBA" id="ARBA00005196"/>
    </source>
</evidence>
<keyword evidence="6 8" id="KW-0413">Isomerase</keyword>
<dbReference type="Gene3D" id="3.10.310.10">
    <property type="entry name" value="Diaminopimelate Epimerase, Chain A, domain 1"/>
    <property type="match status" value="2"/>
</dbReference>
<dbReference type="SUPFAM" id="SSF54506">
    <property type="entry name" value="Diaminopimelate epimerase-like"/>
    <property type="match status" value="2"/>
</dbReference>
<proteinExistence type="inferred from homology"/>
<evidence type="ECO:0000256" key="4">
    <source>
        <dbReference type="ARBA" id="ARBA00022605"/>
    </source>
</evidence>
<evidence type="ECO:0000256" key="2">
    <source>
        <dbReference type="ARBA" id="ARBA00010219"/>
    </source>
</evidence>
<comment type="similarity">
    <text evidence="2">Belongs to the diaminopimelate epimerase family.</text>
</comment>
<evidence type="ECO:0000256" key="6">
    <source>
        <dbReference type="ARBA" id="ARBA00023235"/>
    </source>
</evidence>
<dbReference type="PANTHER" id="PTHR31689">
    <property type="entry name" value="DIAMINOPIMELATE EPIMERASE, CHLOROPLASTIC"/>
    <property type="match status" value="1"/>
</dbReference>
<evidence type="ECO:0000256" key="3">
    <source>
        <dbReference type="ARBA" id="ARBA00013080"/>
    </source>
</evidence>
<dbReference type="GO" id="GO:0008837">
    <property type="term" value="F:diaminopimelate epimerase activity"/>
    <property type="evidence" value="ECO:0007669"/>
    <property type="project" value="UniProtKB-EC"/>
</dbReference>
<dbReference type="InterPro" id="IPR018510">
    <property type="entry name" value="DAP_epimerase_AS"/>
</dbReference>
<keyword evidence="5" id="KW-0457">Lysine biosynthesis</keyword>
<dbReference type="HAMAP" id="MF_00197">
    <property type="entry name" value="DAP_epimerase"/>
    <property type="match status" value="1"/>
</dbReference>
<dbReference type="PANTHER" id="PTHR31689:SF0">
    <property type="entry name" value="DIAMINOPIMELATE EPIMERASE"/>
    <property type="match status" value="1"/>
</dbReference>
<comment type="caution">
    <text evidence="8">The sequence shown here is derived from an EMBL/GenBank/DDBJ whole genome shotgun (WGS) entry which is preliminary data.</text>
</comment>
<reference evidence="8" key="1">
    <citation type="submission" date="2016-10" db="EMBL/GenBank/DDBJ databases">
        <title>Sequence of Gallionella enrichment culture.</title>
        <authorList>
            <person name="Poehlein A."/>
            <person name="Muehling M."/>
            <person name="Daniel R."/>
        </authorList>
    </citation>
    <scope>NUCLEOTIDE SEQUENCE</scope>
</reference>
<dbReference type="EMBL" id="MLJW01000045">
    <property type="protein sequence ID" value="OIR06188.1"/>
    <property type="molecule type" value="Genomic_DNA"/>
</dbReference>
<gene>
    <name evidence="8" type="primary">dapF_5</name>
    <name evidence="8" type="ORF">GALL_116610</name>
</gene>